<feature type="compositionally biased region" description="Low complexity" evidence="1">
    <location>
        <begin position="306"/>
        <end position="317"/>
    </location>
</feature>
<evidence type="ECO:0000313" key="3">
    <source>
        <dbReference type="EMBL" id="RYO77471.1"/>
    </source>
</evidence>
<dbReference type="InterPro" id="IPR019194">
    <property type="entry name" value="Tscrpt_elong_fac_Eaf_N"/>
</dbReference>
<evidence type="ECO:0000256" key="1">
    <source>
        <dbReference type="SAM" id="MobiDB-lite"/>
    </source>
</evidence>
<gene>
    <name evidence="3" type="ORF">DL762_009244</name>
</gene>
<accession>A0ABY0GTX3</accession>
<name>A0ABY0GTX3_9PEZI</name>
<feature type="compositionally biased region" description="Pro residues" evidence="1">
    <location>
        <begin position="174"/>
        <end position="187"/>
    </location>
</feature>
<keyword evidence="4" id="KW-1185">Reference proteome</keyword>
<protein>
    <recommendedName>
        <fullName evidence="2">Transcription elongation factor Eaf N-terminal domain-containing protein</fullName>
    </recommendedName>
</protein>
<dbReference type="Pfam" id="PF09816">
    <property type="entry name" value="EAF"/>
    <property type="match status" value="1"/>
</dbReference>
<proteinExistence type="predicted"/>
<feature type="compositionally biased region" description="Acidic residues" evidence="1">
    <location>
        <begin position="318"/>
        <end position="346"/>
    </location>
</feature>
<feature type="compositionally biased region" description="Acidic residues" evidence="1">
    <location>
        <begin position="191"/>
        <end position="202"/>
    </location>
</feature>
<feature type="compositionally biased region" description="Acidic residues" evidence="1">
    <location>
        <begin position="268"/>
        <end position="283"/>
    </location>
</feature>
<feature type="compositionally biased region" description="Basic and acidic residues" evidence="1">
    <location>
        <begin position="234"/>
        <end position="247"/>
    </location>
</feature>
<feature type="compositionally biased region" description="Basic and acidic residues" evidence="1">
    <location>
        <begin position="148"/>
        <end position="168"/>
    </location>
</feature>
<evidence type="ECO:0000313" key="4">
    <source>
        <dbReference type="Proteomes" id="UP000294003"/>
    </source>
</evidence>
<evidence type="ECO:0000259" key="2">
    <source>
        <dbReference type="Pfam" id="PF09816"/>
    </source>
</evidence>
<comment type="caution">
    <text evidence="3">The sequence shown here is derived from an EMBL/GenBank/DDBJ whole genome shotgun (WGS) entry which is preliminary data.</text>
</comment>
<organism evidence="3 4">
    <name type="scientific">Monosporascus cannonballus</name>
    <dbReference type="NCBI Taxonomy" id="155416"/>
    <lineage>
        <taxon>Eukaryota</taxon>
        <taxon>Fungi</taxon>
        <taxon>Dikarya</taxon>
        <taxon>Ascomycota</taxon>
        <taxon>Pezizomycotina</taxon>
        <taxon>Sordariomycetes</taxon>
        <taxon>Xylariomycetidae</taxon>
        <taxon>Xylariales</taxon>
        <taxon>Xylariales incertae sedis</taxon>
        <taxon>Monosporascus</taxon>
    </lineage>
</organism>
<feature type="region of interest" description="Disordered" evidence="1">
    <location>
        <begin position="133"/>
        <end position="369"/>
    </location>
</feature>
<dbReference type="Proteomes" id="UP000294003">
    <property type="component" value="Unassembled WGS sequence"/>
</dbReference>
<reference evidence="3 4" key="1">
    <citation type="submission" date="2018-06" db="EMBL/GenBank/DDBJ databases">
        <title>Complete Genomes of Monosporascus.</title>
        <authorList>
            <person name="Robinson A.J."/>
            <person name="Natvig D.O."/>
        </authorList>
    </citation>
    <scope>NUCLEOTIDE SEQUENCE [LARGE SCALE GENOMIC DNA]</scope>
    <source>
        <strain evidence="3 4">CBS 609.92</strain>
    </source>
</reference>
<feature type="domain" description="Transcription elongation factor Eaf N-terminal" evidence="2">
    <location>
        <begin position="15"/>
        <end position="119"/>
    </location>
</feature>
<dbReference type="EMBL" id="QJNS01000459">
    <property type="protein sequence ID" value="RYO77471.1"/>
    <property type="molecule type" value="Genomic_DNA"/>
</dbReference>
<sequence>MASAGLLDPTKAGKYPVILSDALLGKDSREVYTGVRYNHKPNLSSSTAPELARLKPTASAKKGASYDLSFLDNGSDRYTYQGSRRTDDGQYVLVFDAAREVFVLHRVDSMFNMNLIRTPTNSDADSLRREYPQLEGSAPVDAKPAPAKTKEKDTPAKPRKPAVEEKQENSLPMPKKPAPQPAPAPRKPAPEDSEDESSDDDFGLTIENPGGEDTSARSQVLRNFSPAFGTGARRFSEFLEQNEREASGEQASEEEEGEDILPTNVGAIDEDDADGEDDDDDDRSVEYLPLPSPMNRIPAQNGGGPQQQQQQQQPMQVDGDESEEDEDEGEQMVDVDEPADDADALEAELMAALEETQHQDQESDVSEEE</sequence>